<protein>
    <submittedName>
        <fullName evidence="1">Glycosyltransferase involved in cell wall biosynthesis</fullName>
    </submittedName>
</protein>
<sequence length="376" mass="41657">MMRDHPARVVVVLAHEQDPERWRVRHDAGEVADATPYGYDTAASWFDLRWAASHPEGPVVRRIRSRIALLLGFDLLHVWRNRRLVRESDVVWTHTEREHLAVAALLVLRRRDRRPRVLAQSVWLWDRWPTFGAVRRAVLARLLRRQDVEVVHSTLNRADSEQAVPGRLVVSVPFGTTPPRAAHAEQGAEVVAVGNDTHRDWQTLAEAAGRLPAHRFRVVTTASRARQIAWPANVTVQGARSRDEIERIYAAATVAVVPLRENRHASGSTACVEARAAGLSLVVSRTGGIEPYAGPEARIVVPGDGAALADAIRDALAAERDADRAVRGDGGVVAQGLTQADYVRRYVLVTQFLLGDRPWPDDATALHEVVVDVPED</sequence>
<comment type="caution">
    <text evidence="1">The sequence shown here is derived from an EMBL/GenBank/DDBJ whole genome shotgun (WGS) entry which is preliminary data.</text>
</comment>
<dbReference type="Pfam" id="PF13692">
    <property type="entry name" value="Glyco_trans_1_4"/>
    <property type="match status" value="1"/>
</dbReference>
<dbReference type="Proteomes" id="UP000231693">
    <property type="component" value="Unassembled WGS sequence"/>
</dbReference>
<gene>
    <name evidence="1" type="ORF">CLV28_2344</name>
</gene>
<dbReference type="SUPFAM" id="SSF53756">
    <property type="entry name" value="UDP-Glycosyltransferase/glycogen phosphorylase"/>
    <property type="match status" value="1"/>
</dbReference>
<keyword evidence="1" id="KW-0808">Transferase</keyword>
<name>A0A2M9CDA5_9CELL</name>
<dbReference type="AlphaFoldDB" id="A0A2M9CDA5"/>
<dbReference type="Gene3D" id="3.40.50.2000">
    <property type="entry name" value="Glycogen Phosphorylase B"/>
    <property type="match status" value="2"/>
</dbReference>
<reference evidence="1 2" key="1">
    <citation type="submission" date="2017-11" db="EMBL/GenBank/DDBJ databases">
        <title>Genomic Encyclopedia of Archaeal and Bacterial Type Strains, Phase II (KMG-II): From Individual Species to Whole Genera.</title>
        <authorList>
            <person name="Goeker M."/>
        </authorList>
    </citation>
    <scope>NUCLEOTIDE SEQUENCE [LARGE SCALE GENOMIC DNA]</scope>
    <source>
        <strain evidence="1 2">DSM 25478</strain>
    </source>
</reference>
<dbReference type="EMBL" id="PGFE01000004">
    <property type="protein sequence ID" value="PJJ69868.1"/>
    <property type="molecule type" value="Genomic_DNA"/>
</dbReference>
<proteinExistence type="predicted"/>
<evidence type="ECO:0000313" key="1">
    <source>
        <dbReference type="EMBL" id="PJJ69868.1"/>
    </source>
</evidence>
<dbReference type="RefSeq" id="WP_100423515.1">
    <property type="nucleotide sequence ID" value="NZ_BOOX01000007.1"/>
</dbReference>
<dbReference type="GO" id="GO:0016740">
    <property type="term" value="F:transferase activity"/>
    <property type="evidence" value="ECO:0007669"/>
    <property type="project" value="UniProtKB-KW"/>
</dbReference>
<evidence type="ECO:0000313" key="2">
    <source>
        <dbReference type="Proteomes" id="UP000231693"/>
    </source>
</evidence>
<dbReference type="OrthoDB" id="5116476at2"/>
<keyword evidence="2" id="KW-1185">Reference proteome</keyword>
<accession>A0A2M9CDA5</accession>
<organism evidence="1 2">
    <name type="scientific">Sediminihabitans luteus</name>
    <dbReference type="NCBI Taxonomy" id="1138585"/>
    <lineage>
        <taxon>Bacteria</taxon>
        <taxon>Bacillati</taxon>
        <taxon>Actinomycetota</taxon>
        <taxon>Actinomycetes</taxon>
        <taxon>Micrococcales</taxon>
        <taxon>Cellulomonadaceae</taxon>
        <taxon>Sediminihabitans</taxon>
    </lineage>
</organism>